<accession>A0A2P5ENP4</accession>
<keyword evidence="1" id="KW-0677">Repeat</keyword>
<organism evidence="2 3">
    <name type="scientific">Trema orientale</name>
    <name type="common">Charcoal tree</name>
    <name type="synonym">Celtis orientalis</name>
    <dbReference type="NCBI Taxonomy" id="63057"/>
    <lineage>
        <taxon>Eukaryota</taxon>
        <taxon>Viridiplantae</taxon>
        <taxon>Streptophyta</taxon>
        <taxon>Embryophyta</taxon>
        <taxon>Tracheophyta</taxon>
        <taxon>Spermatophyta</taxon>
        <taxon>Magnoliopsida</taxon>
        <taxon>eudicotyledons</taxon>
        <taxon>Gunneridae</taxon>
        <taxon>Pentapetalae</taxon>
        <taxon>rosids</taxon>
        <taxon>fabids</taxon>
        <taxon>Rosales</taxon>
        <taxon>Cannabaceae</taxon>
        <taxon>Trema</taxon>
    </lineage>
</organism>
<dbReference type="PANTHER" id="PTHR47926:SF492">
    <property type="entry name" value="DYW DOMAIN-CONTAINING PROTEIN"/>
    <property type="match status" value="1"/>
</dbReference>
<protein>
    <submittedName>
        <fullName evidence="2">Pentatricopeptide repeat</fullName>
    </submittedName>
</protein>
<evidence type="ECO:0000313" key="3">
    <source>
        <dbReference type="Proteomes" id="UP000237000"/>
    </source>
</evidence>
<dbReference type="Gene3D" id="1.25.40.10">
    <property type="entry name" value="Tetratricopeptide repeat domain"/>
    <property type="match status" value="1"/>
</dbReference>
<dbReference type="InterPro" id="IPR011990">
    <property type="entry name" value="TPR-like_helical_dom_sf"/>
</dbReference>
<sequence>MYCKCGSVEKGFLVFQGVTKKDVTIWTTMFTGLAFHGYGNQVLDLFFLMQQDVMPNEVTFVGVLRACTHSGLVGKGLNIFYSMKKKFGMEPQVEHYGCLADLLGRSGRLAEAKDVIEKMPMKPSCSIWGAMLSACRSRGNMWNHSDMIREVMESRGVKKTAGCSSVVIVGPAHNFIAADSQHPRLLDIFSILQSLNSEIKLDDDCSLDMSM</sequence>
<evidence type="ECO:0000313" key="2">
    <source>
        <dbReference type="EMBL" id="PON87163.1"/>
    </source>
</evidence>
<keyword evidence="3" id="KW-1185">Reference proteome</keyword>
<dbReference type="GO" id="GO:0003723">
    <property type="term" value="F:RNA binding"/>
    <property type="evidence" value="ECO:0007669"/>
    <property type="project" value="InterPro"/>
</dbReference>
<dbReference type="InParanoid" id="A0A2P5ENP4"/>
<dbReference type="InterPro" id="IPR002885">
    <property type="entry name" value="PPR_rpt"/>
</dbReference>
<dbReference type="EMBL" id="JXTC01000121">
    <property type="protein sequence ID" value="PON87163.1"/>
    <property type="molecule type" value="Genomic_DNA"/>
</dbReference>
<name>A0A2P5ENP4_TREOI</name>
<gene>
    <name evidence="2" type="ORF">TorRG33x02_171120</name>
</gene>
<dbReference type="AlphaFoldDB" id="A0A2P5ENP4"/>
<reference evidence="3" key="1">
    <citation type="submission" date="2016-06" db="EMBL/GenBank/DDBJ databases">
        <title>Parallel loss of symbiosis genes in relatives of nitrogen-fixing non-legume Parasponia.</title>
        <authorList>
            <person name="Van Velzen R."/>
            <person name="Holmer R."/>
            <person name="Bu F."/>
            <person name="Rutten L."/>
            <person name="Van Zeijl A."/>
            <person name="Liu W."/>
            <person name="Santuari L."/>
            <person name="Cao Q."/>
            <person name="Sharma T."/>
            <person name="Shen D."/>
            <person name="Roswanjaya Y."/>
            <person name="Wardhani T."/>
            <person name="Kalhor M.S."/>
            <person name="Jansen J."/>
            <person name="Van den Hoogen J."/>
            <person name="Gungor B."/>
            <person name="Hartog M."/>
            <person name="Hontelez J."/>
            <person name="Verver J."/>
            <person name="Yang W.-C."/>
            <person name="Schijlen E."/>
            <person name="Repin R."/>
            <person name="Schilthuizen M."/>
            <person name="Schranz E."/>
            <person name="Heidstra R."/>
            <person name="Miyata K."/>
            <person name="Fedorova E."/>
            <person name="Kohlen W."/>
            <person name="Bisseling T."/>
            <person name="Smit S."/>
            <person name="Geurts R."/>
        </authorList>
    </citation>
    <scope>NUCLEOTIDE SEQUENCE [LARGE SCALE GENOMIC DNA]</scope>
    <source>
        <strain evidence="3">cv. RG33-2</strain>
    </source>
</reference>
<proteinExistence type="predicted"/>
<dbReference type="FunFam" id="1.25.40.10:FF:000242">
    <property type="entry name" value="Pentatricopeptide repeat-containing protein"/>
    <property type="match status" value="1"/>
</dbReference>
<dbReference type="OrthoDB" id="1909720at2759"/>
<dbReference type="Pfam" id="PF01535">
    <property type="entry name" value="PPR"/>
    <property type="match status" value="3"/>
</dbReference>
<dbReference type="PANTHER" id="PTHR47926">
    <property type="entry name" value="PENTATRICOPEPTIDE REPEAT-CONTAINING PROTEIN"/>
    <property type="match status" value="1"/>
</dbReference>
<evidence type="ECO:0000256" key="1">
    <source>
        <dbReference type="ARBA" id="ARBA00022737"/>
    </source>
</evidence>
<dbReference type="InterPro" id="IPR046960">
    <property type="entry name" value="PPR_At4g14850-like_plant"/>
</dbReference>
<dbReference type="GO" id="GO:0009451">
    <property type="term" value="P:RNA modification"/>
    <property type="evidence" value="ECO:0007669"/>
    <property type="project" value="InterPro"/>
</dbReference>
<dbReference type="STRING" id="63057.A0A2P5ENP4"/>
<comment type="caution">
    <text evidence="2">The sequence shown here is derived from an EMBL/GenBank/DDBJ whole genome shotgun (WGS) entry which is preliminary data.</text>
</comment>
<dbReference type="Proteomes" id="UP000237000">
    <property type="component" value="Unassembled WGS sequence"/>
</dbReference>